<gene>
    <name evidence="1" type="ORF">E7Z75_06120</name>
</gene>
<dbReference type="EMBL" id="SUTG01000026">
    <property type="protein sequence ID" value="MBE6512698.1"/>
    <property type="molecule type" value="Genomic_DNA"/>
</dbReference>
<organism evidence="1 2">
    <name type="scientific">Methanobrevibacter olleyae</name>
    <dbReference type="NCBI Taxonomy" id="294671"/>
    <lineage>
        <taxon>Archaea</taxon>
        <taxon>Methanobacteriati</taxon>
        <taxon>Methanobacteriota</taxon>
        <taxon>Methanomada group</taxon>
        <taxon>Methanobacteria</taxon>
        <taxon>Methanobacteriales</taxon>
        <taxon>Methanobacteriaceae</taxon>
        <taxon>Methanobrevibacter</taxon>
    </lineage>
</organism>
<dbReference type="AlphaFoldDB" id="A0A8T3VW66"/>
<comment type="caution">
    <text evidence="1">The sequence shown here is derived from an EMBL/GenBank/DDBJ whole genome shotgun (WGS) entry which is preliminary data.</text>
</comment>
<proteinExistence type="predicted"/>
<evidence type="ECO:0000313" key="1">
    <source>
        <dbReference type="EMBL" id="MBE6512698.1"/>
    </source>
</evidence>
<reference evidence="1" key="1">
    <citation type="submission" date="2019-04" db="EMBL/GenBank/DDBJ databases">
        <title>Evolution of Biomass-Degrading Anaerobic Consortia Revealed by Metagenomics.</title>
        <authorList>
            <person name="Peng X."/>
        </authorList>
    </citation>
    <scope>NUCLEOTIDE SEQUENCE</scope>
    <source>
        <strain evidence="1">SIG14</strain>
    </source>
</reference>
<dbReference type="Proteomes" id="UP000732619">
    <property type="component" value="Unassembled WGS sequence"/>
</dbReference>
<protein>
    <submittedName>
        <fullName evidence="1">Uncharacterized protein</fullName>
    </submittedName>
</protein>
<accession>A0A8T3VW66</accession>
<sequence>MFLKIRRDTLIILLLAFILIVCGRLIIYVAYASSAEVAEGVPIAGIIVKGNDIVPIDSIRYNVQNSGLREGSYIDGDILKTSIRELPVTEAEANAEKFVRRSTIPGTKIAPIAGADVSVNRDTGIVTVTVIEDFSTINITGNKTTSSDNSNLEKSTSVYNYSIAG</sequence>
<evidence type="ECO:0000313" key="2">
    <source>
        <dbReference type="Proteomes" id="UP000732619"/>
    </source>
</evidence>
<name>A0A8T3VW66_METOL</name>